<feature type="transmembrane region" description="Helical" evidence="9">
    <location>
        <begin position="145"/>
        <end position="163"/>
    </location>
</feature>
<feature type="region of interest" description="Disordered" evidence="8">
    <location>
        <begin position="471"/>
        <end position="559"/>
    </location>
</feature>
<dbReference type="InterPro" id="IPR020846">
    <property type="entry name" value="MFS_dom"/>
</dbReference>
<feature type="transmembrane region" description="Helical" evidence="9">
    <location>
        <begin position="57"/>
        <end position="76"/>
    </location>
</feature>
<feature type="transmembrane region" description="Helical" evidence="9">
    <location>
        <begin position="443"/>
        <end position="465"/>
    </location>
</feature>
<feature type="transmembrane region" description="Helical" evidence="9">
    <location>
        <begin position="273"/>
        <end position="292"/>
    </location>
</feature>
<dbReference type="Pfam" id="PF07690">
    <property type="entry name" value="MFS_1"/>
    <property type="match status" value="1"/>
</dbReference>
<reference evidence="11" key="2">
    <citation type="submission" date="2020-09" db="EMBL/GenBank/DDBJ databases">
        <authorList>
            <person name="Sun Q."/>
            <person name="Ohkuma M."/>
        </authorList>
    </citation>
    <scope>NUCLEOTIDE SEQUENCE</scope>
    <source>
        <strain evidence="11">JCM 4646</strain>
    </source>
</reference>
<feature type="compositionally biased region" description="Low complexity" evidence="8">
    <location>
        <begin position="471"/>
        <end position="491"/>
    </location>
</feature>
<evidence type="ECO:0000256" key="7">
    <source>
        <dbReference type="ARBA" id="ARBA00023251"/>
    </source>
</evidence>
<dbReference type="CDD" id="cd17504">
    <property type="entry name" value="MFS_MMR_MDR_like"/>
    <property type="match status" value="1"/>
</dbReference>
<dbReference type="GO" id="GO:0022857">
    <property type="term" value="F:transmembrane transporter activity"/>
    <property type="evidence" value="ECO:0007669"/>
    <property type="project" value="InterPro"/>
</dbReference>
<feature type="transmembrane region" description="Helical" evidence="9">
    <location>
        <begin position="372"/>
        <end position="399"/>
    </location>
</feature>
<gene>
    <name evidence="11" type="ORF">GCM10018781_68730</name>
</gene>
<name>A0A919L3T9_9ACTN</name>
<evidence type="ECO:0000256" key="5">
    <source>
        <dbReference type="ARBA" id="ARBA00022989"/>
    </source>
</evidence>
<protein>
    <submittedName>
        <fullName evidence="11">MFS transporter</fullName>
    </submittedName>
</protein>
<feature type="transmembrane region" description="Helical" evidence="9">
    <location>
        <begin position="345"/>
        <end position="366"/>
    </location>
</feature>
<keyword evidence="3" id="KW-1003">Cell membrane</keyword>
<dbReference type="AlphaFoldDB" id="A0A919L3T9"/>
<keyword evidence="12" id="KW-1185">Reference proteome</keyword>
<feature type="compositionally biased region" description="Gly residues" evidence="8">
    <location>
        <begin position="531"/>
        <end position="547"/>
    </location>
</feature>
<evidence type="ECO:0000256" key="3">
    <source>
        <dbReference type="ARBA" id="ARBA00022475"/>
    </source>
</evidence>
<dbReference type="GO" id="GO:0046677">
    <property type="term" value="P:response to antibiotic"/>
    <property type="evidence" value="ECO:0007669"/>
    <property type="project" value="UniProtKB-KW"/>
</dbReference>
<evidence type="ECO:0000313" key="11">
    <source>
        <dbReference type="EMBL" id="GHH82857.1"/>
    </source>
</evidence>
<reference evidence="11" key="1">
    <citation type="journal article" date="2014" name="Int. J. Syst. Evol. Microbiol.">
        <title>Complete genome sequence of Corynebacterium casei LMG S-19264T (=DSM 44701T), isolated from a smear-ripened cheese.</title>
        <authorList>
            <consortium name="US DOE Joint Genome Institute (JGI-PGF)"/>
            <person name="Walter F."/>
            <person name="Albersmeier A."/>
            <person name="Kalinowski J."/>
            <person name="Ruckert C."/>
        </authorList>
    </citation>
    <scope>NUCLEOTIDE SEQUENCE</scope>
    <source>
        <strain evidence="11">JCM 4646</strain>
    </source>
</reference>
<feature type="transmembrane region" description="Helical" evidence="9">
    <location>
        <begin position="231"/>
        <end position="253"/>
    </location>
</feature>
<dbReference type="InterPro" id="IPR011701">
    <property type="entry name" value="MFS"/>
</dbReference>
<proteinExistence type="predicted"/>
<feature type="transmembrane region" description="Helical" evidence="9">
    <location>
        <begin position="21"/>
        <end position="45"/>
    </location>
</feature>
<dbReference type="PROSITE" id="PS50850">
    <property type="entry name" value="MFS"/>
    <property type="match status" value="1"/>
</dbReference>
<feature type="transmembrane region" description="Helical" evidence="9">
    <location>
        <begin position="175"/>
        <end position="194"/>
    </location>
</feature>
<evidence type="ECO:0000256" key="8">
    <source>
        <dbReference type="SAM" id="MobiDB-lite"/>
    </source>
</evidence>
<accession>A0A919L3T9</accession>
<feature type="domain" description="Major facilitator superfamily (MFS) profile" evidence="10">
    <location>
        <begin position="22"/>
        <end position="470"/>
    </location>
</feature>
<dbReference type="GO" id="GO:0005886">
    <property type="term" value="C:plasma membrane"/>
    <property type="evidence" value="ECO:0007669"/>
    <property type="project" value="UniProtKB-SubCell"/>
</dbReference>
<keyword evidence="2" id="KW-0813">Transport</keyword>
<feature type="transmembrane region" description="Helical" evidence="9">
    <location>
        <begin position="88"/>
        <end position="107"/>
    </location>
</feature>
<dbReference type="EMBL" id="BNBO01000061">
    <property type="protein sequence ID" value="GHH82857.1"/>
    <property type="molecule type" value="Genomic_DNA"/>
</dbReference>
<dbReference type="InterPro" id="IPR036259">
    <property type="entry name" value="MFS_trans_sf"/>
</dbReference>
<organism evidence="11 12">
    <name type="scientific">Kitasatospora indigofera</name>
    <dbReference type="NCBI Taxonomy" id="67307"/>
    <lineage>
        <taxon>Bacteria</taxon>
        <taxon>Bacillati</taxon>
        <taxon>Actinomycetota</taxon>
        <taxon>Actinomycetes</taxon>
        <taxon>Kitasatosporales</taxon>
        <taxon>Streptomycetaceae</taxon>
        <taxon>Kitasatospora</taxon>
    </lineage>
</organism>
<dbReference type="PANTHER" id="PTHR42718:SF46">
    <property type="entry name" value="BLR6921 PROTEIN"/>
    <property type="match status" value="1"/>
</dbReference>
<keyword evidence="6 9" id="KW-0472">Membrane</keyword>
<evidence type="ECO:0000256" key="2">
    <source>
        <dbReference type="ARBA" id="ARBA00022448"/>
    </source>
</evidence>
<dbReference type="Proteomes" id="UP000617734">
    <property type="component" value="Unassembled WGS sequence"/>
</dbReference>
<feature type="compositionally biased region" description="Low complexity" evidence="8">
    <location>
        <begin position="501"/>
        <end position="530"/>
    </location>
</feature>
<comment type="subcellular location">
    <subcellularLocation>
        <location evidence="1">Cell membrane</location>
        <topology evidence="1">Multi-pass membrane protein</topology>
    </subcellularLocation>
</comment>
<feature type="transmembrane region" description="Helical" evidence="9">
    <location>
        <begin position="312"/>
        <end position="333"/>
    </location>
</feature>
<dbReference type="Gene3D" id="1.20.1250.20">
    <property type="entry name" value="MFS general substrate transporter like domains"/>
    <property type="match status" value="2"/>
</dbReference>
<evidence type="ECO:0000256" key="6">
    <source>
        <dbReference type="ARBA" id="ARBA00023136"/>
    </source>
</evidence>
<keyword evidence="7" id="KW-0046">Antibiotic resistance</keyword>
<dbReference type="PANTHER" id="PTHR42718">
    <property type="entry name" value="MAJOR FACILITATOR SUPERFAMILY MULTIDRUG TRANSPORTER MFSC"/>
    <property type="match status" value="1"/>
</dbReference>
<feature type="transmembrane region" description="Helical" evidence="9">
    <location>
        <begin position="206"/>
        <end position="225"/>
    </location>
</feature>
<keyword evidence="5 9" id="KW-1133">Transmembrane helix</keyword>
<dbReference type="SUPFAM" id="SSF103473">
    <property type="entry name" value="MFS general substrate transporter"/>
    <property type="match status" value="1"/>
</dbReference>
<sequence length="559" mass="55124">MPPGSPGAPVLADPRTVRGRALVPVLVFLGMVVAVVSSLGAPLVPTVAADYGVSLGGAQWSLTITLLAGAVATPVLSRLSDGPHRRRVVLGALALIVTGCVLAALPAGFPLLLAGRALQGIGLGLTPLAMGVARDHLPGPRARSAVATLSVTTVAGVGLGYPLTGLIAQHLGFHAAFWVAAGAGAAVLAAAAFVLPASTHRPHRPLDAPGAVLLGLGLAALLVALSEGGQWGWTSARLLAVAAVAPLALGAWVRHELRTEHPLVALRLLRNRAVLAADVTGLVAGVGMYFLMSLVIRYVQTPVSAGYGLGRSVVVAALTLLPFSVASVGASRVAPLIGRRFGARAVMPAGSLAFVVAMLVFCFARSGLWEIFLLMGIAGLGVGCTFAAMPAFIVSAVPPGETGSALGVNQVLRVIGGSIGSALSAGILTAHTTPPARLPAESGYTVATLVGIGVWVFAGLAGLLLPARRPAGPGTAGDTSADAAGSTAGTAGRDGDGGRTAGPVAAVASTAARNGADDTGAAAGKVAAGATGSGPDGGEGHGQGGSRPGRAPADHREGR</sequence>
<evidence type="ECO:0000256" key="1">
    <source>
        <dbReference type="ARBA" id="ARBA00004651"/>
    </source>
</evidence>
<evidence type="ECO:0000313" key="12">
    <source>
        <dbReference type="Proteomes" id="UP000617734"/>
    </source>
</evidence>
<evidence type="ECO:0000259" key="10">
    <source>
        <dbReference type="PROSITE" id="PS50850"/>
    </source>
</evidence>
<evidence type="ECO:0000256" key="4">
    <source>
        <dbReference type="ARBA" id="ARBA00022692"/>
    </source>
</evidence>
<comment type="caution">
    <text evidence="11">The sequence shown here is derived from an EMBL/GenBank/DDBJ whole genome shotgun (WGS) entry which is preliminary data.</text>
</comment>
<keyword evidence="4 9" id="KW-0812">Transmembrane</keyword>
<evidence type="ECO:0000256" key="9">
    <source>
        <dbReference type="SAM" id="Phobius"/>
    </source>
</evidence>